<dbReference type="InterPro" id="IPR006143">
    <property type="entry name" value="RND_pump_MFP"/>
</dbReference>
<feature type="domain" description="CusB-like barrel-sandwich hybrid" evidence="3">
    <location>
        <begin position="86"/>
        <end position="216"/>
    </location>
</feature>
<dbReference type="GO" id="GO:0015679">
    <property type="term" value="P:plasma membrane copper ion transport"/>
    <property type="evidence" value="ECO:0007669"/>
    <property type="project" value="TreeGrafter"/>
</dbReference>
<dbReference type="FunFam" id="2.40.420.20:FF:000006">
    <property type="entry name" value="RND family efflux transporter MFP subunit"/>
    <property type="match status" value="1"/>
</dbReference>
<reference evidence="5" key="2">
    <citation type="journal article" date="2021" name="PeerJ">
        <title>Extensive microbial diversity within the chicken gut microbiome revealed by metagenomics and culture.</title>
        <authorList>
            <person name="Gilroy R."/>
            <person name="Ravi A."/>
            <person name="Getino M."/>
            <person name="Pursley I."/>
            <person name="Horton D.L."/>
            <person name="Alikhan N.F."/>
            <person name="Baker D."/>
            <person name="Gharbi K."/>
            <person name="Hall N."/>
            <person name="Watson M."/>
            <person name="Adriaenssens E.M."/>
            <person name="Foster-Nyarko E."/>
            <person name="Jarju S."/>
            <person name="Secka A."/>
            <person name="Antonio M."/>
            <person name="Oren A."/>
            <person name="Chaudhuri R.R."/>
            <person name="La Ragione R."/>
            <person name="Hildebrand F."/>
            <person name="Pallen M.J."/>
        </authorList>
    </citation>
    <scope>NUCLEOTIDE SEQUENCE</scope>
    <source>
        <strain evidence="5">B1-3475</strain>
    </source>
</reference>
<dbReference type="GO" id="GO:0060003">
    <property type="term" value="P:copper ion export"/>
    <property type="evidence" value="ECO:0007669"/>
    <property type="project" value="TreeGrafter"/>
</dbReference>
<keyword evidence="2" id="KW-0813">Transport</keyword>
<dbReference type="NCBIfam" id="TIGR01730">
    <property type="entry name" value="RND_mfp"/>
    <property type="match status" value="1"/>
</dbReference>
<dbReference type="GO" id="GO:0016020">
    <property type="term" value="C:membrane"/>
    <property type="evidence" value="ECO:0007669"/>
    <property type="project" value="InterPro"/>
</dbReference>
<protein>
    <submittedName>
        <fullName evidence="5">Efflux RND transporter periplasmic adaptor subunit</fullName>
    </submittedName>
</protein>
<comment type="caution">
    <text evidence="5">The sequence shown here is derived from an EMBL/GenBank/DDBJ whole genome shotgun (WGS) entry which is preliminary data.</text>
</comment>
<dbReference type="Proteomes" id="UP000823617">
    <property type="component" value="Unassembled WGS sequence"/>
</dbReference>
<organism evidence="5 6">
    <name type="scientific">Candidatus Cryptobacteroides intestinigallinarum</name>
    <dbReference type="NCBI Taxonomy" id="2840767"/>
    <lineage>
        <taxon>Bacteria</taxon>
        <taxon>Pseudomonadati</taxon>
        <taxon>Bacteroidota</taxon>
        <taxon>Bacteroidia</taxon>
        <taxon>Bacteroidales</taxon>
        <taxon>Candidatus Cryptobacteroides</taxon>
    </lineage>
</organism>
<dbReference type="PANTHER" id="PTHR30097:SF4">
    <property type="entry name" value="SLR6042 PROTEIN"/>
    <property type="match status" value="1"/>
</dbReference>
<dbReference type="AlphaFoldDB" id="A0A9D9HKJ7"/>
<dbReference type="EMBL" id="JADIMK010000039">
    <property type="protein sequence ID" value="MBO8455527.1"/>
    <property type="molecule type" value="Genomic_DNA"/>
</dbReference>
<dbReference type="InterPro" id="IPR058649">
    <property type="entry name" value="CzcB_C"/>
</dbReference>
<evidence type="ECO:0000256" key="1">
    <source>
        <dbReference type="ARBA" id="ARBA00009477"/>
    </source>
</evidence>
<feature type="domain" description="CzcB-like C-terminal circularly permuted SH3-like" evidence="4">
    <location>
        <begin position="306"/>
        <end position="367"/>
    </location>
</feature>
<dbReference type="Pfam" id="PF25919">
    <property type="entry name" value="BSH_CusB"/>
    <property type="match status" value="1"/>
</dbReference>
<dbReference type="SUPFAM" id="SSF111369">
    <property type="entry name" value="HlyD-like secretion proteins"/>
    <property type="match status" value="1"/>
</dbReference>
<accession>A0A9D9HKJ7</accession>
<dbReference type="GO" id="GO:0030313">
    <property type="term" value="C:cell envelope"/>
    <property type="evidence" value="ECO:0007669"/>
    <property type="project" value="TreeGrafter"/>
</dbReference>
<evidence type="ECO:0000313" key="6">
    <source>
        <dbReference type="Proteomes" id="UP000823617"/>
    </source>
</evidence>
<comment type="similarity">
    <text evidence="1">Belongs to the membrane fusion protein (MFP) (TC 8.A.1) family.</text>
</comment>
<evidence type="ECO:0000259" key="3">
    <source>
        <dbReference type="Pfam" id="PF25919"/>
    </source>
</evidence>
<dbReference type="InterPro" id="IPR051909">
    <property type="entry name" value="MFP_Cation_Efflux"/>
</dbReference>
<evidence type="ECO:0000256" key="2">
    <source>
        <dbReference type="ARBA" id="ARBA00022448"/>
    </source>
</evidence>
<dbReference type="Gene3D" id="2.40.420.20">
    <property type="match status" value="1"/>
</dbReference>
<dbReference type="Pfam" id="PF25975">
    <property type="entry name" value="CzcB_C"/>
    <property type="match status" value="1"/>
</dbReference>
<dbReference type="Gene3D" id="2.40.50.100">
    <property type="match status" value="1"/>
</dbReference>
<proteinExistence type="inferred from homology"/>
<evidence type="ECO:0000259" key="4">
    <source>
        <dbReference type="Pfam" id="PF25975"/>
    </source>
</evidence>
<reference evidence="5" key="1">
    <citation type="submission" date="2020-10" db="EMBL/GenBank/DDBJ databases">
        <authorList>
            <person name="Gilroy R."/>
        </authorList>
    </citation>
    <scope>NUCLEOTIDE SEQUENCE</scope>
    <source>
        <strain evidence="5">B1-3475</strain>
    </source>
</reference>
<dbReference type="GO" id="GO:0022857">
    <property type="term" value="F:transmembrane transporter activity"/>
    <property type="evidence" value="ECO:0007669"/>
    <property type="project" value="InterPro"/>
</dbReference>
<dbReference type="Gene3D" id="1.10.287.470">
    <property type="entry name" value="Helix hairpin bin"/>
    <property type="match status" value="1"/>
</dbReference>
<dbReference type="PANTHER" id="PTHR30097">
    <property type="entry name" value="CATION EFFLUX SYSTEM PROTEIN CUSB"/>
    <property type="match status" value="1"/>
</dbReference>
<name>A0A9D9HKJ7_9BACT</name>
<gene>
    <name evidence="5" type="ORF">IAC08_03880</name>
</gene>
<dbReference type="InterPro" id="IPR058790">
    <property type="entry name" value="BSH_CusB"/>
</dbReference>
<sequence length="382" mass="40498">MLVAGACSMLLLWSCGTGSHGHPVHEEEPSGVHEVHAGEASHSDEIVLPAAKAEAAGVEAEPAVPGKFHGVIKTGGQILPAAGDEATVAAPADGIVSLASGLYEGTAVKKGQPLFSLLSGNLQDGNSIGKARVAYEAAKAEYERASGLVDSKIVSRKDFLKIKENYENARIAYEALRPNADGTGVSVTAPFDGYIKDILVKEGDYVSTGTPMVTVAQDRRLVLKADLSQRYYGLKGGIVSANFRTPYSAQTFSLADLSGRLVSSGRNVTGTSYYIPVTFEFDNRGKVVPGSFAEVWLLTRTRDNVISVPESALTEEQGVNYVYIRIDDDCYRKQAVTLGESDGMRTEVLSGVSAGDNVVVKGAYHVKLASASNVIPAHTHNH</sequence>
<evidence type="ECO:0000313" key="5">
    <source>
        <dbReference type="EMBL" id="MBO8455527.1"/>
    </source>
</evidence>